<name>A0ABS4J4D8_9BACL</name>
<dbReference type="SUPFAM" id="SSF160631">
    <property type="entry name" value="SMI1/KNR4-like"/>
    <property type="match status" value="1"/>
</dbReference>
<keyword evidence="2" id="KW-1185">Reference proteome</keyword>
<dbReference type="InterPro" id="IPR037883">
    <property type="entry name" value="Knr4/Smi1-like_sf"/>
</dbReference>
<proteinExistence type="predicted"/>
<reference evidence="1 2" key="1">
    <citation type="submission" date="2021-03" db="EMBL/GenBank/DDBJ databases">
        <title>Genomic Encyclopedia of Type Strains, Phase IV (KMG-IV): sequencing the most valuable type-strain genomes for metagenomic binning, comparative biology and taxonomic classification.</title>
        <authorList>
            <person name="Goeker M."/>
        </authorList>
    </citation>
    <scope>NUCLEOTIDE SEQUENCE [LARGE SCALE GENOMIC DNA]</scope>
    <source>
        <strain evidence="1 2">DSM 26048</strain>
    </source>
</reference>
<accession>A0ABS4J4D8</accession>
<dbReference type="EMBL" id="JAGGLB010000027">
    <property type="protein sequence ID" value="MBP1994680.1"/>
    <property type="molecule type" value="Genomic_DNA"/>
</dbReference>
<comment type="caution">
    <text evidence="1">The sequence shown here is derived from an EMBL/GenBank/DDBJ whole genome shotgun (WGS) entry which is preliminary data.</text>
</comment>
<sequence length="61" mass="7042">MAKDVWNTILKHVQTISPPIFPTVNPSATEEDIIRLESILNVHVPKPFCEYLSTWNGQREH</sequence>
<evidence type="ECO:0000313" key="1">
    <source>
        <dbReference type="EMBL" id="MBP1994680.1"/>
    </source>
</evidence>
<organism evidence="1 2">
    <name type="scientific">Paenibacillus eucommiae</name>
    <dbReference type="NCBI Taxonomy" id="1355755"/>
    <lineage>
        <taxon>Bacteria</taxon>
        <taxon>Bacillati</taxon>
        <taxon>Bacillota</taxon>
        <taxon>Bacilli</taxon>
        <taxon>Bacillales</taxon>
        <taxon>Paenibacillaceae</taxon>
        <taxon>Paenibacillus</taxon>
    </lineage>
</organism>
<protein>
    <submittedName>
        <fullName evidence="1">Cell wall assembly regulator SMI1</fullName>
    </submittedName>
</protein>
<gene>
    <name evidence="1" type="ORF">J2Z66_006319</name>
</gene>
<evidence type="ECO:0000313" key="2">
    <source>
        <dbReference type="Proteomes" id="UP001519287"/>
    </source>
</evidence>
<dbReference type="Proteomes" id="UP001519287">
    <property type="component" value="Unassembled WGS sequence"/>
</dbReference>